<gene>
    <name evidence="1" type="ORF">Tsubulata_031803</name>
</gene>
<dbReference type="AlphaFoldDB" id="A0A9Q0JPI3"/>
<protein>
    <submittedName>
        <fullName evidence="1">Uncharacterized protein</fullName>
    </submittedName>
</protein>
<evidence type="ECO:0000313" key="2">
    <source>
        <dbReference type="Proteomes" id="UP001141552"/>
    </source>
</evidence>
<organism evidence="1 2">
    <name type="scientific">Turnera subulata</name>
    <dbReference type="NCBI Taxonomy" id="218843"/>
    <lineage>
        <taxon>Eukaryota</taxon>
        <taxon>Viridiplantae</taxon>
        <taxon>Streptophyta</taxon>
        <taxon>Embryophyta</taxon>
        <taxon>Tracheophyta</taxon>
        <taxon>Spermatophyta</taxon>
        <taxon>Magnoliopsida</taxon>
        <taxon>eudicotyledons</taxon>
        <taxon>Gunneridae</taxon>
        <taxon>Pentapetalae</taxon>
        <taxon>rosids</taxon>
        <taxon>fabids</taxon>
        <taxon>Malpighiales</taxon>
        <taxon>Passifloraceae</taxon>
        <taxon>Turnera</taxon>
    </lineage>
</organism>
<sequence>MALSSRLQPLASKINKASLSPELSGLKSSSTSPVSASPRRLSRFSRLVFQCLYDSLLRGNLL</sequence>
<reference evidence="1" key="2">
    <citation type="journal article" date="2023" name="Plants (Basel)">
        <title>Annotation of the Turnera subulata (Passifloraceae) Draft Genome Reveals the S-Locus Evolved after the Divergence of Turneroideae from Passifloroideae in a Stepwise Manner.</title>
        <authorList>
            <person name="Henning P.M."/>
            <person name="Roalson E.H."/>
            <person name="Mir W."/>
            <person name="McCubbin A.G."/>
            <person name="Shore J.S."/>
        </authorList>
    </citation>
    <scope>NUCLEOTIDE SEQUENCE</scope>
    <source>
        <strain evidence="1">F60SS</strain>
    </source>
</reference>
<accession>A0A9Q0JPI3</accession>
<evidence type="ECO:0000313" key="1">
    <source>
        <dbReference type="EMBL" id="KAJ4850471.1"/>
    </source>
</evidence>
<reference evidence="1" key="1">
    <citation type="submission" date="2022-02" db="EMBL/GenBank/DDBJ databases">
        <authorList>
            <person name="Henning P.M."/>
            <person name="McCubbin A.G."/>
            <person name="Shore J.S."/>
        </authorList>
    </citation>
    <scope>NUCLEOTIDE SEQUENCE</scope>
    <source>
        <strain evidence="1">F60SS</strain>
        <tissue evidence="1">Leaves</tissue>
    </source>
</reference>
<name>A0A9Q0JPI3_9ROSI</name>
<dbReference type="Proteomes" id="UP001141552">
    <property type="component" value="Unassembled WGS sequence"/>
</dbReference>
<proteinExistence type="predicted"/>
<dbReference type="EMBL" id="JAKUCV010000313">
    <property type="protein sequence ID" value="KAJ4850471.1"/>
    <property type="molecule type" value="Genomic_DNA"/>
</dbReference>
<comment type="caution">
    <text evidence="1">The sequence shown here is derived from an EMBL/GenBank/DDBJ whole genome shotgun (WGS) entry which is preliminary data.</text>
</comment>
<keyword evidence="2" id="KW-1185">Reference proteome</keyword>